<proteinExistence type="predicted"/>
<comment type="caution">
    <text evidence="8">The sequence shown here is derived from an EMBL/GenBank/DDBJ whole genome shotgun (WGS) entry which is preliminary data.</text>
</comment>
<feature type="transmembrane region" description="Helical" evidence="6">
    <location>
        <begin position="97"/>
        <end position="118"/>
    </location>
</feature>
<feature type="transmembrane region" description="Helical" evidence="6">
    <location>
        <begin position="12"/>
        <end position="36"/>
    </location>
</feature>
<dbReference type="InterPro" id="IPR003838">
    <property type="entry name" value="ABC3_permease_C"/>
</dbReference>
<comment type="subcellular location">
    <subcellularLocation>
        <location evidence="1">Cell membrane</location>
        <topology evidence="1">Multi-pass membrane protein</topology>
    </subcellularLocation>
</comment>
<evidence type="ECO:0000313" key="8">
    <source>
        <dbReference type="EMBL" id="GAH86231.1"/>
    </source>
</evidence>
<dbReference type="GO" id="GO:0051301">
    <property type="term" value="P:cell division"/>
    <property type="evidence" value="ECO:0007669"/>
    <property type="project" value="InterPro"/>
</dbReference>
<dbReference type="Pfam" id="PF02687">
    <property type="entry name" value="FtsX"/>
    <property type="match status" value="1"/>
</dbReference>
<keyword evidence="5 6" id="KW-0472">Membrane</keyword>
<reference evidence="8" key="1">
    <citation type="journal article" date="2014" name="Front. Microbiol.">
        <title>High frequency of phylogenetically diverse reductive dehalogenase-homologous genes in deep subseafloor sedimentary metagenomes.</title>
        <authorList>
            <person name="Kawai M."/>
            <person name="Futagami T."/>
            <person name="Toyoda A."/>
            <person name="Takaki Y."/>
            <person name="Nishi S."/>
            <person name="Hori S."/>
            <person name="Arai W."/>
            <person name="Tsubouchi T."/>
            <person name="Morono Y."/>
            <person name="Uchiyama I."/>
            <person name="Ito T."/>
            <person name="Fujiyama A."/>
            <person name="Inagaki F."/>
            <person name="Takami H."/>
        </authorList>
    </citation>
    <scope>NUCLEOTIDE SEQUENCE</scope>
    <source>
        <strain evidence="8">Expedition CK06-06</strain>
    </source>
</reference>
<evidence type="ECO:0000256" key="2">
    <source>
        <dbReference type="ARBA" id="ARBA00022475"/>
    </source>
</evidence>
<organism evidence="8">
    <name type="scientific">marine sediment metagenome</name>
    <dbReference type="NCBI Taxonomy" id="412755"/>
    <lineage>
        <taxon>unclassified sequences</taxon>
        <taxon>metagenomes</taxon>
        <taxon>ecological metagenomes</taxon>
    </lineage>
</organism>
<evidence type="ECO:0000256" key="6">
    <source>
        <dbReference type="SAM" id="Phobius"/>
    </source>
</evidence>
<feature type="domain" description="ABC3 transporter permease C-terminal" evidence="7">
    <location>
        <begin position="19"/>
        <end position="131"/>
    </location>
</feature>
<feature type="transmembrane region" description="Helical" evidence="6">
    <location>
        <begin position="68"/>
        <end position="91"/>
    </location>
</feature>
<gene>
    <name evidence="8" type="ORF">S03H2_68752</name>
</gene>
<dbReference type="AlphaFoldDB" id="X1IUW2"/>
<evidence type="ECO:0000256" key="4">
    <source>
        <dbReference type="ARBA" id="ARBA00022989"/>
    </source>
</evidence>
<dbReference type="PANTHER" id="PTHR47755:SF1">
    <property type="entry name" value="CELL DIVISION PROTEIN FTSX"/>
    <property type="match status" value="1"/>
</dbReference>
<evidence type="ECO:0000259" key="7">
    <source>
        <dbReference type="Pfam" id="PF02687"/>
    </source>
</evidence>
<keyword evidence="3 6" id="KW-0812">Transmembrane</keyword>
<protein>
    <recommendedName>
        <fullName evidence="7">ABC3 transporter permease C-terminal domain-containing protein</fullName>
    </recommendedName>
</protein>
<evidence type="ECO:0000256" key="5">
    <source>
        <dbReference type="ARBA" id="ARBA00023136"/>
    </source>
</evidence>
<dbReference type="PANTHER" id="PTHR47755">
    <property type="entry name" value="CELL DIVISION PROTEIN FTSX"/>
    <property type="match status" value="1"/>
</dbReference>
<evidence type="ECO:0000256" key="1">
    <source>
        <dbReference type="ARBA" id="ARBA00004651"/>
    </source>
</evidence>
<dbReference type="InterPro" id="IPR004513">
    <property type="entry name" value="FtsX"/>
</dbReference>
<feature type="non-terminal residue" evidence="8">
    <location>
        <position position="1"/>
    </location>
</feature>
<keyword evidence="2" id="KW-1003">Cell membrane</keyword>
<keyword evidence="4 6" id="KW-1133">Transmembrane helix</keyword>
<name>X1IUW2_9ZZZZ</name>
<sequence>EWVRILDRVVKILVSIDLILGIIISFSSIFVVANTIKLTVFARREQIEIMELVGATHRFIISPFLVEGIIEGILAGAVACGLLFGVYNFFAARLGDFILITRELFITVLVFGTLLGYVGSHISVKKFLHAPIGAEIPKGK</sequence>
<accession>X1IUW2</accession>
<dbReference type="EMBL" id="BARU01045262">
    <property type="protein sequence ID" value="GAH86231.1"/>
    <property type="molecule type" value="Genomic_DNA"/>
</dbReference>
<dbReference type="GO" id="GO:0005886">
    <property type="term" value="C:plasma membrane"/>
    <property type="evidence" value="ECO:0007669"/>
    <property type="project" value="UniProtKB-SubCell"/>
</dbReference>
<evidence type="ECO:0000256" key="3">
    <source>
        <dbReference type="ARBA" id="ARBA00022692"/>
    </source>
</evidence>